<dbReference type="EMBL" id="CAKXAJ010026534">
    <property type="protein sequence ID" value="CAH2269538.1"/>
    <property type="molecule type" value="Genomic_DNA"/>
</dbReference>
<gene>
    <name evidence="1" type="primary">jg19086</name>
    <name evidence="1" type="ORF">PAEG_LOCUS27749</name>
</gene>
<reference evidence="1" key="1">
    <citation type="submission" date="2022-03" db="EMBL/GenBank/DDBJ databases">
        <authorList>
            <person name="Lindestad O."/>
        </authorList>
    </citation>
    <scope>NUCLEOTIDE SEQUENCE</scope>
</reference>
<sequence length="81" mass="9079">MTAAYDSINETKEMYQPPLSVELDTALLRMDRDGRNKDALNKHTRAAIKGTRGPEALESFVMLYLAERIHGGCFGNLFCTN</sequence>
<dbReference type="AlphaFoldDB" id="A0A8S4SQ96"/>
<organism evidence="1 2">
    <name type="scientific">Pararge aegeria aegeria</name>
    <dbReference type="NCBI Taxonomy" id="348720"/>
    <lineage>
        <taxon>Eukaryota</taxon>
        <taxon>Metazoa</taxon>
        <taxon>Ecdysozoa</taxon>
        <taxon>Arthropoda</taxon>
        <taxon>Hexapoda</taxon>
        <taxon>Insecta</taxon>
        <taxon>Pterygota</taxon>
        <taxon>Neoptera</taxon>
        <taxon>Endopterygota</taxon>
        <taxon>Lepidoptera</taxon>
        <taxon>Glossata</taxon>
        <taxon>Ditrysia</taxon>
        <taxon>Papilionoidea</taxon>
        <taxon>Nymphalidae</taxon>
        <taxon>Satyrinae</taxon>
        <taxon>Satyrini</taxon>
        <taxon>Parargina</taxon>
        <taxon>Pararge</taxon>
    </lineage>
</organism>
<evidence type="ECO:0000313" key="1">
    <source>
        <dbReference type="EMBL" id="CAH2269538.1"/>
    </source>
</evidence>
<dbReference type="Proteomes" id="UP000838756">
    <property type="component" value="Unassembled WGS sequence"/>
</dbReference>
<keyword evidence="2" id="KW-1185">Reference proteome</keyword>
<name>A0A8S4SQ96_9NEOP</name>
<protein>
    <submittedName>
        <fullName evidence="1">Jg19086 protein</fullName>
    </submittedName>
</protein>
<evidence type="ECO:0000313" key="2">
    <source>
        <dbReference type="Proteomes" id="UP000838756"/>
    </source>
</evidence>
<proteinExistence type="predicted"/>
<comment type="caution">
    <text evidence="1">The sequence shown here is derived from an EMBL/GenBank/DDBJ whole genome shotgun (WGS) entry which is preliminary data.</text>
</comment>
<accession>A0A8S4SQ96</accession>